<evidence type="ECO:0000259" key="4">
    <source>
        <dbReference type="SMART" id="SM01350"/>
    </source>
</evidence>
<organism evidence="5 6">
    <name type="scientific">Haploplasma axanthum</name>
    <name type="common">Acholeplasma axanthum</name>
    <dbReference type="NCBI Taxonomy" id="29552"/>
    <lineage>
        <taxon>Bacteria</taxon>
        <taxon>Bacillati</taxon>
        <taxon>Mycoplasmatota</taxon>
        <taxon>Mollicutes</taxon>
        <taxon>Acholeplasmatales</taxon>
        <taxon>Acholeplasmataceae</taxon>
        <taxon>Haploplasma</taxon>
    </lineage>
</organism>
<dbReference type="SUPFAM" id="SSF51735">
    <property type="entry name" value="NAD(P)-binding Rossmann-fold domains"/>
    <property type="match status" value="1"/>
</dbReference>
<sequence>MKIRLIGLGKMGENIALNLIDHKHTVYGYDISEETRKKLINTKIEIKNSYKEVLEREGNEKIVVWMLVPNQFVTNVIEDIKPFLKKGDIIIDAGNSNYNLSVKRYHELKEQGLNFIDVGTSGGTYGARNGACLMVGGDYNVVKEIEQVFVDISIENGYGYFGEAGAGHYVKMVHNGIEYGMMQAIGEGLELVEKSQYDVDFEKLTKVWNHGSIIESALIGYMHEAFKNDPKLETLEGRIDDSGEGKWTVEEALRLEVSMPVITNSLFVRYKSRDLSKFSEKSVAAMRKVFGGHAIYKKKWKKKS</sequence>
<dbReference type="KEGG" id="aaxa:NCTC10138_00729"/>
<evidence type="ECO:0000256" key="2">
    <source>
        <dbReference type="ARBA" id="ARBA00023002"/>
    </source>
</evidence>
<evidence type="ECO:0000313" key="6">
    <source>
        <dbReference type="Proteomes" id="UP000289841"/>
    </source>
</evidence>
<dbReference type="Pfam" id="PF03446">
    <property type="entry name" value="NAD_binding_2"/>
    <property type="match status" value="1"/>
</dbReference>
<dbReference type="EMBL" id="LR215048">
    <property type="protein sequence ID" value="VEU80360.1"/>
    <property type="molecule type" value="Genomic_DNA"/>
</dbReference>
<evidence type="ECO:0000313" key="5">
    <source>
        <dbReference type="EMBL" id="VEU80360.1"/>
    </source>
</evidence>
<feature type="domain" description="6-phosphogluconate dehydrogenase C-terminal" evidence="4">
    <location>
        <begin position="167"/>
        <end position="301"/>
    </location>
</feature>
<dbReference type="PRINTS" id="PR00076">
    <property type="entry name" value="6PGDHDRGNASE"/>
</dbReference>
<dbReference type="InterPro" id="IPR008927">
    <property type="entry name" value="6-PGluconate_DH-like_C_sf"/>
</dbReference>
<evidence type="ECO:0000256" key="1">
    <source>
        <dbReference type="ARBA" id="ARBA00008419"/>
    </source>
</evidence>
<dbReference type="Gene3D" id="3.40.50.720">
    <property type="entry name" value="NAD(P)-binding Rossmann-like Domain"/>
    <property type="match status" value="1"/>
</dbReference>
<dbReference type="Gene3D" id="1.10.1040.10">
    <property type="entry name" value="N-(1-d-carboxylethyl)-l-norvaline Dehydrogenase, domain 2"/>
    <property type="match status" value="1"/>
</dbReference>
<evidence type="ECO:0000256" key="3">
    <source>
        <dbReference type="ARBA" id="ARBA00023064"/>
    </source>
</evidence>
<name>A0A449BDI0_HAPAX</name>
<dbReference type="NCBIfam" id="NF007161">
    <property type="entry name" value="PRK09599.1"/>
    <property type="match status" value="1"/>
</dbReference>
<dbReference type="InterPro" id="IPR004849">
    <property type="entry name" value="6DGDH_YqeC"/>
</dbReference>
<dbReference type="InterPro" id="IPR036291">
    <property type="entry name" value="NAD(P)-bd_dom_sf"/>
</dbReference>
<dbReference type="GO" id="GO:0004616">
    <property type="term" value="F:phosphogluconate dehydrogenase (decarboxylating) activity"/>
    <property type="evidence" value="ECO:0007669"/>
    <property type="project" value="UniProtKB-EC"/>
</dbReference>
<dbReference type="SUPFAM" id="SSF48179">
    <property type="entry name" value="6-phosphogluconate dehydrogenase C-terminal domain-like"/>
    <property type="match status" value="1"/>
</dbReference>
<dbReference type="Proteomes" id="UP000289841">
    <property type="component" value="Chromosome"/>
</dbReference>
<dbReference type="GO" id="GO:0050661">
    <property type="term" value="F:NADP binding"/>
    <property type="evidence" value="ECO:0007669"/>
    <property type="project" value="InterPro"/>
</dbReference>
<proteinExistence type="inferred from homology"/>
<keyword evidence="3" id="KW-0311">Gluconate utilization</keyword>
<dbReference type="InterPro" id="IPR013328">
    <property type="entry name" value="6PGD_dom2"/>
</dbReference>
<dbReference type="PANTHER" id="PTHR11811">
    <property type="entry name" value="6-PHOSPHOGLUCONATE DEHYDROGENASE"/>
    <property type="match status" value="1"/>
</dbReference>
<dbReference type="GO" id="GO:0006098">
    <property type="term" value="P:pentose-phosphate shunt"/>
    <property type="evidence" value="ECO:0007669"/>
    <property type="project" value="InterPro"/>
</dbReference>
<dbReference type="AlphaFoldDB" id="A0A449BDI0"/>
<reference evidence="5 6" key="1">
    <citation type="submission" date="2019-01" db="EMBL/GenBank/DDBJ databases">
        <authorList>
            <consortium name="Pathogen Informatics"/>
        </authorList>
    </citation>
    <scope>NUCLEOTIDE SEQUENCE [LARGE SCALE GENOMIC DNA]</scope>
    <source>
        <strain evidence="5 6">NCTC10138</strain>
    </source>
</reference>
<dbReference type="NCBIfam" id="TIGR00872">
    <property type="entry name" value="gnd_rel"/>
    <property type="match status" value="1"/>
</dbReference>
<protein>
    <submittedName>
        <fullName evidence="5">6-phosphogluconate dehydrogenase, decarboxylating</fullName>
        <ecNumber evidence="5">1.1.1.44</ecNumber>
    </submittedName>
</protein>
<dbReference type="EC" id="1.1.1.44" evidence="5"/>
<dbReference type="Pfam" id="PF00393">
    <property type="entry name" value="6PGD"/>
    <property type="match status" value="1"/>
</dbReference>
<dbReference type="GO" id="GO:0019521">
    <property type="term" value="P:D-gluconate metabolic process"/>
    <property type="evidence" value="ECO:0007669"/>
    <property type="project" value="UniProtKB-KW"/>
</dbReference>
<accession>A0A449BDI0</accession>
<keyword evidence="6" id="KW-1185">Reference proteome</keyword>
<comment type="similarity">
    <text evidence="1">Belongs to the 6-phosphogluconate dehydrogenase family.</text>
</comment>
<dbReference type="InterPro" id="IPR006115">
    <property type="entry name" value="6PGDH_NADP-bd"/>
</dbReference>
<dbReference type="STRING" id="1278311.GCA_000428705_00927"/>
<dbReference type="OrthoDB" id="9804542at2"/>
<gene>
    <name evidence="5" type="primary">gnd</name>
    <name evidence="5" type="ORF">NCTC10138_00729</name>
</gene>
<keyword evidence="2 5" id="KW-0560">Oxidoreductase</keyword>
<dbReference type="InterPro" id="IPR006183">
    <property type="entry name" value="Pgluconate_DH"/>
</dbReference>
<dbReference type="SMART" id="SM01350">
    <property type="entry name" value="6PGD"/>
    <property type="match status" value="1"/>
</dbReference>
<dbReference type="InterPro" id="IPR006114">
    <property type="entry name" value="6PGDH_C"/>
</dbReference>